<evidence type="ECO:0000259" key="6">
    <source>
        <dbReference type="SMART" id="SM01389"/>
    </source>
</evidence>
<name>A0A0L0D1J5_THETB</name>
<accession>A0A0L0D1J5</accession>
<evidence type="ECO:0000256" key="5">
    <source>
        <dbReference type="SAM" id="MobiDB-lite"/>
    </source>
</evidence>
<feature type="compositionally biased region" description="Acidic residues" evidence="5">
    <location>
        <begin position="112"/>
        <end position="130"/>
    </location>
</feature>
<evidence type="ECO:0000256" key="1">
    <source>
        <dbReference type="ARBA" id="ARBA00004123"/>
    </source>
</evidence>
<dbReference type="Pfam" id="PF06093">
    <property type="entry name" value="Spt4"/>
    <property type="match status" value="1"/>
</dbReference>
<evidence type="ECO:0000256" key="4">
    <source>
        <dbReference type="ARBA" id="ARBA00023242"/>
    </source>
</evidence>
<evidence type="ECO:0000256" key="2">
    <source>
        <dbReference type="ARBA" id="ARBA00010464"/>
    </source>
</evidence>
<reference evidence="7 8" key="1">
    <citation type="submission" date="2010-05" db="EMBL/GenBank/DDBJ databases">
        <title>The Genome Sequence of Thecamonas trahens ATCC 50062.</title>
        <authorList>
            <consortium name="The Broad Institute Genome Sequencing Platform"/>
            <person name="Russ C."/>
            <person name="Cuomo C."/>
            <person name="Shea T."/>
            <person name="Young S.K."/>
            <person name="Zeng Q."/>
            <person name="Koehrsen M."/>
            <person name="Haas B."/>
            <person name="Borodovsky M."/>
            <person name="Guigo R."/>
            <person name="Alvarado L."/>
            <person name="Berlin A."/>
            <person name="Bochicchio J."/>
            <person name="Borenstein D."/>
            <person name="Chapman S."/>
            <person name="Chen Z."/>
            <person name="Freedman E."/>
            <person name="Gellesch M."/>
            <person name="Goldberg J."/>
            <person name="Griggs A."/>
            <person name="Gujja S."/>
            <person name="Heilman E."/>
            <person name="Heiman D."/>
            <person name="Hepburn T."/>
            <person name="Howarth C."/>
            <person name="Jen D."/>
            <person name="Larson L."/>
            <person name="Mehta T."/>
            <person name="Park D."/>
            <person name="Pearson M."/>
            <person name="Roberts A."/>
            <person name="Saif S."/>
            <person name="Shenoy N."/>
            <person name="Sisk P."/>
            <person name="Stolte C."/>
            <person name="Sykes S."/>
            <person name="Thomson T."/>
            <person name="Walk T."/>
            <person name="White J."/>
            <person name="Yandava C."/>
            <person name="Burger G."/>
            <person name="Gray M.W."/>
            <person name="Holland P.W.H."/>
            <person name="King N."/>
            <person name="Lang F.B.F."/>
            <person name="Roger A.J."/>
            <person name="Ruiz-Trillo I."/>
            <person name="Lander E."/>
            <person name="Nusbaum C."/>
        </authorList>
    </citation>
    <scope>NUCLEOTIDE SEQUENCE [LARGE SCALE GENOMIC DNA]</scope>
    <source>
        <strain evidence="7 8">ATCC 50062</strain>
    </source>
</reference>
<dbReference type="STRING" id="461836.A0A0L0D1J5"/>
<dbReference type="OrthoDB" id="248751at2759"/>
<dbReference type="CDD" id="cd07973">
    <property type="entry name" value="Spt4"/>
    <property type="match status" value="1"/>
</dbReference>
<dbReference type="InterPro" id="IPR038510">
    <property type="entry name" value="Spt4_sf"/>
</dbReference>
<dbReference type="InterPro" id="IPR029040">
    <property type="entry name" value="RPABC4/Spt4"/>
</dbReference>
<dbReference type="GO" id="GO:0140673">
    <property type="term" value="P:transcription elongation-coupled chromatin remodeling"/>
    <property type="evidence" value="ECO:0007669"/>
    <property type="project" value="InterPro"/>
</dbReference>
<dbReference type="GO" id="GO:0006355">
    <property type="term" value="P:regulation of DNA-templated transcription"/>
    <property type="evidence" value="ECO:0007669"/>
    <property type="project" value="InterPro"/>
</dbReference>
<keyword evidence="4" id="KW-0539">Nucleus</keyword>
<dbReference type="PANTHER" id="PTHR12882:SF1">
    <property type="entry name" value="TRANSCRIPTION ELONGATION FACTOR SPT4"/>
    <property type="match status" value="1"/>
</dbReference>
<evidence type="ECO:0000313" key="7">
    <source>
        <dbReference type="EMBL" id="KNC46010.1"/>
    </source>
</evidence>
<feature type="domain" description="Spt4/RpoE2 zinc finger" evidence="6">
    <location>
        <begin position="17"/>
        <end position="91"/>
    </location>
</feature>
<dbReference type="GeneID" id="25559948"/>
<sequence length="130" mass="14456">MSVTVNTKMLPRGLKELRACRSCLLVKNRGQFENTGCENCGEEVGEAIAYLTTTSFSGLIAVMDNDTSKSWVSRYQRLGERKPGMYAIKITDTRPAEDTPASGAARDHFEPNEDDNNFIVDDEEDPEAVF</sequence>
<dbReference type="SUPFAM" id="SSF63393">
    <property type="entry name" value="RNA polymerase subunits"/>
    <property type="match status" value="1"/>
</dbReference>
<dbReference type="Proteomes" id="UP000054408">
    <property type="component" value="Unassembled WGS sequence"/>
</dbReference>
<feature type="region of interest" description="Disordered" evidence="5">
    <location>
        <begin position="91"/>
        <end position="130"/>
    </location>
</feature>
<dbReference type="InterPro" id="IPR009287">
    <property type="entry name" value="Spt4"/>
</dbReference>
<dbReference type="GO" id="GO:0000993">
    <property type="term" value="F:RNA polymerase II complex binding"/>
    <property type="evidence" value="ECO:0007669"/>
    <property type="project" value="TreeGrafter"/>
</dbReference>
<keyword evidence="8" id="KW-1185">Reference proteome</keyword>
<dbReference type="EMBL" id="GL349433">
    <property type="protein sequence ID" value="KNC46010.1"/>
    <property type="molecule type" value="Genomic_DNA"/>
</dbReference>
<keyword evidence="3" id="KW-0804">Transcription</keyword>
<organism evidence="7 8">
    <name type="scientific">Thecamonas trahens ATCC 50062</name>
    <dbReference type="NCBI Taxonomy" id="461836"/>
    <lineage>
        <taxon>Eukaryota</taxon>
        <taxon>Apusozoa</taxon>
        <taxon>Apusomonadida</taxon>
        <taxon>Apusomonadidae</taxon>
        <taxon>Thecamonas</taxon>
    </lineage>
</organism>
<comment type="similarity">
    <text evidence="2">Belongs to the SPT4 family.</text>
</comment>
<dbReference type="InterPro" id="IPR022800">
    <property type="entry name" value="Spt4/RpoE2_Znf"/>
</dbReference>
<dbReference type="AlphaFoldDB" id="A0A0L0D1J5"/>
<gene>
    <name evidence="7" type="ORF">AMSG_00128</name>
</gene>
<evidence type="ECO:0000313" key="8">
    <source>
        <dbReference type="Proteomes" id="UP000054408"/>
    </source>
</evidence>
<protein>
    <recommendedName>
        <fullName evidence="6">Spt4/RpoE2 zinc finger domain-containing protein</fullName>
    </recommendedName>
</protein>
<evidence type="ECO:0000256" key="3">
    <source>
        <dbReference type="ARBA" id="ARBA00023163"/>
    </source>
</evidence>
<dbReference type="RefSeq" id="XP_013762990.1">
    <property type="nucleotide sequence ID" value="XM_013907536.1"/>
</dbReference>
<dbReference type="OMA" id="DACENCP"/>
<proteinExistence type="inferred from homology"/>
<dbReference type="GO" id="GO:0032044">
    <property type="term" value="C:DSIF complex"/>
    <property type="evidence" value="ECO:0007669"/>
    <property type="project" value="TreeGrafter"/>
</dbReference>
<dbReference type="eggNOG" id="KOG3490">
    <property type="taxonomic scope" value="Eukaryota"/>
</dbReference>
<dbReference type="PANTHER" id="PTHR12882">
    <property type="entry name" value="SUPPRESSOR OF TY 4"/>
    <property type="match status" value="1"/>
</dbReference>
<dbReference type="GO" id="GO:0008270">
    <property type="term" value="F:zinc ion binding"/>
    <property type="evidence" value="ECO:0007669"/>
    <property type="project" value="InterPro"/>
</dbReference>
<dbReference type="Gene3D" id="3.30.40.210">
    <property type="match status" value="1"/>
</dbReference>
<dbReference type="SMART" id="SM01389">
    <property type="entry name" value="Spt4"/>
    <property type="match status" value="1"/>
</dbReference>
<comment type="subcellular location">
    <subcellularLocation>
        <location evidence="1">Nucleus</location>
    </subcellularLocation>
</comment>